<proteinExistence type="predicted"/>
<dbReference type="PANTHER" id="PTHR43861">
    <property type="entry name" value="TRANS-ACONITATE 2-METHYLTRANSFERASE-RELATED"/>
    <property type="match status" value="1"/>
</dbReference>
<dbReference type="CDD" id="cd02440">
    <property type="entry name" value="AdoMet_MTases"/>
    <property type="match status" value="1"/>
</dbReference>
<feature type="domain" description="Methyltransferase type 11" evidence="1">
    <location>
        <begin position="95"/>
        <end position="196"/>
    </location>
</feature>
<evidence type="ECO:0000313" key="2">
    <source>
        <dbReference type="EMBL" id="KAK8762685.1"/>
    </source>
</evidence>
<dbReference type="Proteomes" id="UP001321473">
    <property type="component" value="Unassembled WGS sequence"/>
</dbReference>
<evidence type="ECO:0000259" key="1">
    <source>
        <dbReference type="Pfam" id="PF08241"/>
    </source>
</evidence>
<organism evidence="2 3">
    <name type="scientific">Amblyomma americanum</name>
    <name type="common">Lone star tick</name>
    <dbReference type="NCBI Taxonomy" id="6943"/>
    <lineage>
        <taxon>Eukaryota</taxon>
        <taxon>Metazoa</taxon>
        <taxon>Ecdysozoa</taxon>
        <taxon>Arthropoda</taxon>
        <taxon>Chelicerata</taxon>
        <taxon>Arachnida</taxon>
        <taxon>Acari</taxon>
        <taxon>Parasitiformes</taxon>
        <taxon>Ixodida</taxon>
        <taxon>Ixodoidea</taxon>
        <taxon>Ixodidae</taxon>
        <taxon>Amblyomminae</taxon>
        <taxon>Amblyomma</taxon>
    </lineage>
</organism>
<gene>
    <name evidence="2" type="ORF">V5799_026049</name>
</gene>
<protein>
    <recommendedName>
        <fullName evidence="1">Methyltransferase type 11 domain-containing protein</fullName>
    </recommendedName>
</protein>
<accession>A0AAQ4DJP5</accession>
<sequence length="331" mass="37973">MAGILFVLRLTSSTWSNHAKTALFRKRQPQNFTVRMEPNCSQTTHQTTGNVTDTGGVPLNAEAYANFQEYPQRENLIALQKANFKVPPRSQQQHLEVGCGPGGFTKSHVLDHCSPCLRLVAVDKAAAMIDVAKKTSQHARIYYDVLDIEAGDVESFAKKYGRFSRVYSFLTFHFLKSQKAGYVNVRRLLEDDGECFVTGCLESAILNAWLDVYIRKNWRMAIPDPRKVFCDMHYFYCKKSPSELESQVRKLVADAGLNCLDCQVYQRNWEFPDVQTALDFVFMCFDFEHQVPAEDLSEFREAWRETLTRMRTLTSTGSAFQFTFYTVHATR</sequence>
<dbReference type="SUPFAM" id="SSF53335">
    <property type="entry name" value="S-adenosyl-L-methionine-dependent methyltransferases"/>
    <property type="match status" value="1"/>
</dbReference>
<dbReference type="AlphaFoldDB" id="A0AAQ4DJP5"/>
<dbReference type="EMBL" id="JARKHS020029869">
    <property type="protein sequence ID" value="KAK8762685.1"/>
    <property type="molecule type" value="Genomic_DNA"/>
</dbReference>
<dbReference type="Gene3D" id="3.40.50.150">
    <property type="entry name" value="Vaccinia Virus protein VP39"/>
    <property type="match status" value="1"/>
</dbReference>
<dbReference type="Pfam" id="PF08241">
    <property type="entry name" value="Methyltransf_11"/>
    <property type="match status" value="1"/>
</dbReference>
<keyword evidence="3" id="KW-1185">Reference proteome</keyword>
<name>A0AAQ4DJP5_AMBAM</name>
<comment type="caution">
    <text evidence="2">The sequence shown here is derived from an EMBL/GenBank/DDBJ whole genome shotgun (WGS) entry which is preliminary data.</text>
</comment>
<dbReference type="InterPro" id="IPR013216">
    <property type="entry name" value="Methyltransf_11"/>
</dbReference>
<reference evidence="2 3" key="1">
    <citation type="journal article" date="2023" name="Arcadia Sci">
        <title>De novo assembly of a long-read Amblyomma americanum tick genome.</title>
        <authorList>
            <person name="Chou S."/>
            <person name="Poskanzer K.E."/>
            <person name="Rollins M."/>
            <person name="Thuy-Boun P.S."/>
        </authorList>
    </citation>
    <scope>NUCLEOTIDE SEQUENCE [LARGE SCALE GENOMIC DNA]</scope>
    <source>
        <strain evidence="2">F_SG_1</strain>
        <tissue evidence="2">Salivary glands</tissue>
    </source>
</reference>
<evidence type="ECO:0000313" key="3">
    <source>
        <dbReference type="Proteomes" id="UP001321473"/>
    </source>
</evidence>
<dbReference type="GO" id="GO:0008757">
    <property type="term" value="F:S-adenosylmethionine-dependent methyltransferase activity"/>
    <property type="evidence" value="ECO:0007669"/>
    <property type="project" value="InterPro"/>
</dbReference>
<dbReference type="PANTHER" id="PTHR43861:SF1">
    <property type="entry name" value="TRANS-ACONITATE 2-METHYLTRANSFERASE"/>
    <property type="match status" value="1"/>
</dbReference>
<dbReference type="InterPro" id="IPR029063">
    <property type="entry name" value="SAM-dependent_MTases_sf"/>
</dbReference>